<evidence type="ECO:0000313" key="2">
    <source>
        <dbReference type="EMBL" id="QCK86737.1"/>
    </source>
</evidence>
<dbReference type="EMBL" id="CP039865">
    <property type="protein sequence ID" value="QCK86737.1"/>
    <property type="molecule type" value="Genomic_DNA"/>
</dbReference>
<evidence type="ECO:0000259" key="1">
    <source>
        <dbReference type="Pfam" id="PF03358"/>
    </source>
</evidence>
<accession>A0A4D7QP39</accession>
<gene>
    <name evidence="2" type="ORF">E8L99_13710</name>
</gene>
<dbReference type="PANTHER" id="PTHR30543">
    <property type="entry name" value="CHROMATE REDUCTASE"/>
    <property type="match status" value="1"/>
</dbReference>
<name>A0A4D7QP39_9HYPH</name>
<keyword evidence="3" id="KW-1185">Reference proteome</keyword>
<dbReference type="PANTHER" id="PTHR30543:SF21">
    <property type="entry name" value="NAD(P)H-DEPENDENT FMN REDUCTASE LOT6"/>
    <property type="match status" value="1"/>
</dbReference>
<dbReference type="RefSeq" id="WP_137100068.1">
    <property type="nucleotide sequence ID" value="NZ_CP039865.1"/>
</dbReference>
<organism evidence="2 3">
    <name type="scientific">Phreatobacter aquaticus</name>
    <dbReference type="NCBI Taxonomy" id="2570229"/>
    <lineage>
        <taxon>Bacteria</taxon>
        <taxon>Pseudomonadati</taxon>
        <taxon>Pseudomonadota</taxon>
        <taxon>Alphaproteobacteria</taxon>
        <taxon>Hyphomicrobiales</taxon>
        <taxon>Phreatobacteraceae</taxon>
        <taxon>Phreatobacter</taxon>
    </lineage>
</organism>
<dbReference type="GO" id="GO:0005829">
    <property type="term" value="C:cytosol"/>
    <property type="evidence" value="ECO:0007669"/>
    <property type="project" value="TreeGrafter"/>
</dbReference>
<dbReference type="InterPro" id="IPR029039">
    <property type="entry name" value="Flavoprotein-like_sf"/>
</dbReference>
<dbReference type="InterPro" id="IPR050712">
    <property type="entry name" value="NAD(P)H-dep_reductase"/>
</dbReference>
<dbReference type="KEGG" id="paqt:E8L99_13710"/>
<dbReference type="GO" id="GO:0010181">
    <property type="term" value="F:FMN binding"/>
    <property type="evidence" value="ECO:0007669"/>
    <property type="project" value="TreeGrafter"/>
</dbReference>
<dbReference type="Pfam" id="PF03358">
    <property type="entry name" value="FMN_red"/>
    <property type="match status" value="1"/>
</dbReference>
<sequence length="192" mass="20185">MIRILVFSGSIRTGSFNTKLAAAAAAELARLDASVTLISLADYAMPLYDGDLETASGQPEAALKLKRQFCAHQGIFIAGPEYNAGVTPLLKNTIDWVSRVREPGEGPLAAYHNRVFALGSASPGGFGGMRSQMATRQVLELGCGALVIPETVAVSAAHQAFDEAGTIKDDRVRGALSACCKSLIEKARTAFA</sequence>
<dbReference type="SUPFAM" id="SSF52218">
    <property type="entry name" value="Flavoproteins"/>
    <property type="match status" value="1"/>
</dbReference>
<dbReference type="Proteomes" id="UP000298588">
    <property type="component" value="Chromosome"/>
</dbReference>
<dbReference type="AlphaFoldDB" id="A0A4D7QP39"/>
<evidence type="ECO:0000313" key="3">
    <source>
        <dbReference type="Proteomes" id="UP000298588"/>
    </source>
</evidence>
<protein>
    <submittedName>
        <fullName evidence="2">NAD(P)H-dependent oxidoreductase</fullName>
    </submittedName>
</protein>
<dbReference type="GO" id="GO:0016491">
    <property type="term" value="F:oxidoreductase activity"/>
    <property type="evidence" value="ECO:0007669"/>
    <property type="project" value="InterPro"/>
</dbReference>
<reference evidence="2 3" key="1">
    <citation type="submission" date="2019-04" db="EMBL/GenBank/DDBJ databases">
        <title>Phreatobacter aquaticus sp. nov.</title>
        <authorList>
            <person name="Choi A."/>
            <person name="Baek K."/>
        </authorList>
    </citation>
    <scope>NUCLEOTIDE SEQUENCE [LARGE SCALE GENOMIC DNA]</scope>
    <source>
        <strain evidence="2 3">NMCR1094</strain>
    </source>
</reference>
<dbReference type="Gene3D" id="3.40.50.360">
    <property type="match status" value="1"/>
</dbReference>
<dbReference type="InterPro" id="IPR005025">
    <property type="entry name" value="FMN_Rdtase-like_dom"/>
</dbReference>
<proteinExistence type="predicted"/>
<dbReference type="OrthoDB" id="9812295at2"/>
<feature type="domain" description="NADPH-dependent FMN reductase-like" evidence="1">
    <location>
        <begin position="3"/>
        <end position="159"/>
    </location>
</feature>